<reference evidence="2" key="2">
    <citation type="journal article" date="2015" name="Data Brief">
        <title>Shoot transcriptome of the giant reed, Arundo donax.</title>
        <authorList>
            <person name="Barrero R.A."/>
            <person name="Guerrero F.D."/>
            <person name="Moolhuijzen P."/>
            <person name="Goolsby J.A."/>
            <person name="Tidwell J."/>
            <person name="Bellgard S.E."/>
            <person name="Bellgard M.I."/>
        </authorList>
    </citation>
    <scope>NUCLEOTIDE SEQUENCE</scope>
    <source>
        <tissue evidence="2">Shoot tissue taken approximately 20 cm above the soil surface</tissue>
    </source>
</reference>
<evidence type="ECO:0000313" key="2">
    <source>
        <dbReference type="EMBL" id="JAD82900.1"/>
    </source>
</evidence>
<accession>A0A0A9DB60</accession>
<feature type="compositionally biased region" description="Basic and acidic residues" evidence="1">
    <location>
        <begin position="69"/>
        <end position="79"/>
    </location>
</feature>
<reference evidence="2" key="1">
    <citation type="submission" date="2014-09" db="EMBL/GenBank/DDBJ databases">
        <authorList>
            <person name="Magalhaes I.L.F."/>
            <person name="Oliveira U."/>
            <person name="Santos F.R."/>
            <person name="Vidigal T.H.D.A."/>
            <person name="Brescovit A.D."/>
            <person name="Santos A.J."/>
        </authorList>
    </citation>
    <scope>NUCLEOTIDE SEQUENCE</scope>
    <source>
        <tissue evidence="2">Shoot tissue taken approximately 20 cm above the soil surface</tissue>
    </source>
</reference>
<dbReference type="EMBL" id="GBRH01214995">
    <property type="protein sequence ID" value="JAD82900.1"/>
    <property type="molecule type" value="Transcribed_RNA"/>
</dbReference>
<feature type="region of interest" description="Disordered" evidence="1">
    <location>
        <begin position="1"/>
        <end position="54"/>
    </location>
</feature>
<feature type="compositionally biased region" description="Basic and acidic residues" evidence="1">
    <location>
        <begin position="26"/>
        <end position="48"/>
    </location>
</feature>
<proteinExistence type="predicted"/>
<feature type="region of interest" description="Disordered" evidence="1">
    <location>
        <begin position="69"/>
        <end position="99"/>
    </location>
</feature>
<name>A0A0A9DB60_ARUDO</name>
<sequence>MILPSFSTPHSSSSTISRSSIASASKSEKQQETYSEKRLKKSVSEARHGSPTAVPEIRFAVIADRVEDGDTKPFRDDSLSVRASLSSTTPRPPIKLGHY</sequence>
<evidence type="ECO:0000256" key="1">
    <source>
        <dbReference type="SAM" id="MobiDB-lite"/>
    </source>
</evidence>
<protein>
    <submittedName>
        <fullName evidence="2">Uncharacterized protein</fullName>
    </submittedName>
</protein>
<feature type="compositionally biased region" description="Low complexity" evidence="1">
    <location>
        <begin position="1"/>
        <end position="25"/>
    </location>
</feature>
<organism evidence="2">
    <name type="scientific">Arundo donax</name>
    <name type="common">Giant reed</name>
    <name type="synonym">Donax arundinaceus</name>
    <dbReference type="NCBI Taxonomy" id="35708"/>
    <lineage>
        <taxon>Eukaryota</taxon>
        <taxon>Viridiplantae</taxon>
        <taxon>Streptophyta</taxon>
        <taxon>Embryophyta</taxon>
        <taxon>Tracheophyta</taxon>
        <taxon>Spermatophyta</taxon>
        <taxon>Magnoliopsida</taxon>
        <taxon>Liliopsida</taxon>
        <taxon>Poales</taxon>
        <taxon>Poaceae</taxon>
        <taxon>PACMAD clade</taxon>
        <taxon>Arundinoideae</taxon>
        <taxon>Arundineae</taxon>
        <taxon>Arundo</taxon>
    </lineage>
</organism>
<dbReference type="AlphaFoldDB" id="A0A0A9DB60"/>